<dbReference type="InterPro" id="IPR000276">
    <property type="entry name" value="GPCR_Rhodpsn"/>
</dbReference>
<feature type="transmembrane region" description="Helical" evidence="10">
    <location>
        <begin position="104"/>
        <end position="127"/>
    </location>
</feature>
<dbReference type="PANTHER" id="PTHR24246:SF27">
    <property type="entry name" value="ADENOSINE RECEPTOR, ISOFORM A"/>
    <property type="match status" value="1"/>
</dbReference>
<dbReference type="Gene3D" id="1.20.1070.10">
    <property type="entry name" value="Rhodopsin 7-helix transmembrane proteins"/>
    <property type="match status" value="1"/>
</dbReference>
<dbReference type="GO" id="GO:0005886">
    <property type="term" value="C:plasma membrane"/>
    <property type="evidence" value="ECO:0000318"/>
    <property type="project" value="GO_Central"/>
</dbReference>
<dbReference type="SUPFAM" id="SSF54695">
    <property type="entry name" value="POZ domain"/>
    <property type="match status" value="1"/>
</dbReference>
<dbReference type="PRINTS" id="PR00237">
    <property type="entry name" value="GPCRRHODOPSN"/>
</dbReference>
<evidence type="ECO:0000259" key="12">
    <source>
        <dbReference type="PROSITE" id="PS50262"/>
    </source>
</evidence>
<evidence type="ECO:0000256" key="2">
    <source>
        <dbReference type="ARBA" id="ARBA00022475"/>
    </source>
</evidence>
<evidence type="ECO:0000313" key="13">
    <source>
        <dbReference type="EMBL" id="EDO30052.1"/>
    </source>
</evidence>
<evidence type="ECO:0000256" key="1">
    <source>
        <dbReference type="ARBA" id="ARBA00004651"/>
    </source>
</evidence>
<dbReference type="PANTHER" id="PTHR24246">
    <property type="entry name" value="OLFACTORY RECEPTOR AND ADENOSINE RECEPTOR"/>
    <property type="match status" value="1"/>
</dbReference>
<evidence type="ECO:0000256" key="9">
    <source>
        <dbReference type="ARBA" id="ARBA00023224"/>
    </source>
</evidence>
<feature type="transmembrane region" description="Helical" evidence="10">
    <location>
        <begin position="236"/>
        <end position="260"/>
    </location>
</feature>
<gene>
    <name evidence="13" type="ORF">NEMVEDRAFT_v1g221088</name>
</gene>
<organism evidence="13 14">
    <name type="scientific">Nematostella vectensis</name>
    <name type="common">Starlet sea anemone</name>
    <dbReference type="NCBI Taxonomy" id="45351"/>
    <lineage>
        <taxon>Eukaryota</taxon>
        <taxon>Metazoa</taxon>
        <taxon>Cnidaria</taxon>
        <taxon>Anthozoa</taxon>
        <taxon>Hexacorallia</taxon>
        <taxon>Actiniaria</taxon>
        <taxon>Edwardsiidae</taxon>
        <taxon>Nematostella</taxon>
    </lineage>
</organism>
<dbReference type="Gene3D" id="3.30.710.10">
    <property type="entry name" value="Potassium Channel Kv1.1, Chain A"/>
    <property type="match status" value="1"/>
</dbReference>
<feature type="transmembrane region" description="Helical" evidence="10">
    <location>
        <begin position="65"/>
        <end position="84"/>
    </location>
</feature>
<dbReference type="CDD" id="cd00637">
    <property type="entry name" value="7tm_classA_rhodopsin-like"/>
    <property type="match status" value="1"/>
</dbReference>
<dbReference type="HOGENOM" id="CLU_384662_0_0_1"/>
<evidence type="ECO:0000313" key="14">
    <source>
        <dbReference type="Proteomes" id="UP000001593"/>
    </source>
</evidence>
<dbReference type="InterPro" id="IPR000210">
    <property type="entry name" value="BTB/POZ_dom"/>
</dbReference>
<dbReference type="Proteomes" id="UP000001593">
    <property type="component" value="Unassembled WGS sequence"/>
</dbReference>
<sequence length="719" mass="78910">MAANMTCIRSYVINPMDSASQHIMTVISYSIAILAAASNAFIIYLMLRAKKPRVLKAFYRSHASLFTLSLSFSDVLTGTISIPLQNAARIMNIHSSIVCQTHGILILLFPTITVLNLMVISIEKYLAIFYPFYLPSTRAVRGLIASMWLLGAAITTAYNINTRNIFPVIVNEDSYTLVCAPDSSLPTYSATVFAFLILVFILPIVAQIIFALKIRRHLKQRHRWRPSRQALTLNKFLWLSVVAFTVPCIPWLLYLMINIIFQLKLDYEHDTLARYCTFLSLLSNALINPVIYFFHSTRQFRQVLCNKRSPRCAVIPRGNGGAFAFQAAGGDVAAVNVGGFGDRVIGCTGDVAAICIGGIGDGAIGGGGDGAIGGGGDGAIGSAIGDGVNSDDGAIGCDGGGGANVGGDIGGNNGAIGGDNDDGAIGVSCTMQASPGVGLPHEQEEDVPDYGKVFKESFKVFKEQGPKDSAPQTCNLDFSKQWKRSDAVLTVDNNQKFHVHTATLARVSPVFEELLTPENLAKYPNKELYLPGKNADEFREFLKVLYSAEPVREYKIHFLLPLAHEFKTLVVLKRCEESLMPKVKNETLAFKYLSIAQMYGLEMLRRCCVKILKYKSLPDLRANRMYREIAPKSGWDITEGRVEILESELGQVQTKLSTICEQLITELFGELYTKQSGGRPPPMNATMANKLCFVKDSGIKSPEIRIISEALEKLEKLYS</sequence>
<feature type="domain" description="BTB" evidence="11">
    <location>
        <begin position="485"/>
        <end position="549"/>
    </location>
</feature>
<name>A7T1W3_NEMVE</name>
<evidence type="ECO:0000256" key="4">
    <source>
        <dbReference type="ARBA" id="ARBA00022989"/>
    </source>
</evidence>
<dbReference type="InterPro" id="IPR017452">
    <property type="entry name" value="GPCR_Rhodpsn_7TM"/>
</dbReference>
<dbReference type="InParanoid" id="A7T1W3"/>
<dbReference type="SUPFAM" id="SSF81321">
    <property type="entry name" value="Family A G protein-coupled receptor-like"/>
    <property type="match status" value="1"/>
</dbReference>
<dbReference type="eggNOG" id="ENOG502QSZD">
    <property type="taxonomic scope" value="Eukaryota"/>
</dbReference>
<dbReference type="Pfam" id="PF00651">
    <property type="entry name" value="BTB"/>
    <property type="match status" value="1"/>
</dbReference>
<evidence type="ECO:0000256" key="7">
    <source>
        <dbReference type="ARBA" id="ARBA00023170"/>
    </source>
</evidence>
<dbReference type="PROSITE" id="PS50262">
    <property type="entry name" value="G_PROTEIN_RECEP_F1_2"/>
    <property type="match status" value="1"/>
</dbReference>
<reference evidence="13 14" key="1">
    <citation type="journal article" date="2007" name="Science">
        <title>Sea anemone genome reveals ancestral eumetazoan gene repertoire and genomic organization.</title>
        <authorList>
            <person name="Putnam N.H."/>
            <person name="Srivastava M."/>
            <person name="Hellsten U."/>
            <person name="Dirks B."/>
            <person name="Chapman J."/>
            <person name="Salamov A."/>
            <person name="Terry A."/>
            <person name="Shapiro H."/>
            <person name="Lindquist E."/>
            <person name="Kapitonov V.V."/>
            <person name="Jurka J."/>
            <person name="Genikhovich G."/>
            <person name="Grigoriev I.V."/>
            <person name="Lucas S.M."/>
            <person name="Steele R.E."/>
            <person name="Finnerty J.R."/>
            <person name="Technau U."/>
            <person name="Martindale M.Q."/>
            <person name="Rokhsar D.S."/>
        </authorList>
    </citation>
    <scope>NUCLEOTIDE SEQUENCE [LARGE SCALE GENOMIC DNA]</scope>
    <source>
        <strain evidence="14">CH2 X CH6</strain>
    </source>
</reference>
<feature type="transmembrane region" description="Helical" evidence="10">
    <location>
        <begin position="192"/>
        <end position="215"/>
    </location>
</feature>
<dbReference type="GO" id="GO:0001609">
    <property type="term" value="F:G protein-coupled adenosine receptor activity"/>
    <property type="evidence" value="ECO:0000318"/>
    <property type="project" value="GO_Central"/>
</dbReference>
<proteinExistence type="predicted"/>
<keyword evidence="9" id="KW-0807">Transducer</keyword>
<keyword evidence="7" id="KW-0675">Receptor</keyword>
<feature type="domain" description="G-protein coupled receptors family 1 profile" evidence="12">
    <location>
        <begin position="38"/>
        <end position="292"/>
    </location>
</feature>
<keyword evidence="6 10" id="KW-0472">Membrane</keyword>
<evidence type="ECO:0000256" key="8">
    <source>
        <dbReference type="ARBA" id="ARBA00023180"/>
    </source>
</evidence>
<feature type="transmembrane region" description="Helical" evidence="10">
    <location>
        <begin position="26"/>
        <end position="45"/>
    </location>
</feature>
<evidence type="ECO:0008006" key="15">
    <source>
        <dbReference type="Google" id="ProtNLM"/>
    </source>
</evidence>
<evidence type="ECO:0000256" key="5">
    <source>
        <dbReference type="ARBA" id="ARBA00023040"/>
    </source>
</evidence>
<evidence type="ECO:0000256" key="10">
    <source>
        <dbReference type="SAM" id="Phobius"/>
    </source>
</evidence>
<keyword evidence="2" id="KW-1003">Cell membrane</keyword>
<dbReference type="EMBL" id="DS470164">
    <property type="protein sequence ID" value="EDO30052.1"/>
    <property type="molecule type" value="Genomic_DNA"/>
</dbReference>
<dbReference type="AlphaFoldDB" id="A7T1W3"/>
<keyword evidence="5" id="KW-0297">G-protein coupled receptor</keyword>
<evidence type="ECO:0000256" key="6">
    <source>
        <dbReference type="ARBA" id="ARBA00023136"/>
    </source>
</evidence>
<dbReference type="GO" id="GO:0007186">
    <property type="term" value="P:G protein-coupled receptor signaling pathway"/>
    <property type="evidence" value="ECO:0000318"/>
    <property type="project" value="GO_Central"/>
</dbReference>
<comment type="subcellular location">
    <subcellularLocation>
        <location evidence="1">Cell membrane</location>
        <topology evidence="1">Multi-pass membrane protein</topology>
    </subcellularLocation>
</comment>
<dbReference type="Pfam" id="PF00001">
    <property type="entry name" value="7tm_1"/>
    <property type="match status" value="1"/>
</dbReference>
<dbReference type="PROSITE" id="PS50097">
    <property type="entry name" value="BTB"/>
    <property type="match status" value="1"/>
</dbReference>
<dbReference type="SMART" id="SM00225">
    <property type="entry name" value="BTB"/>
    <property type="match status" value="1"/>
</dbReference>
<protein>
    <recommendedName>
        <fullName evidence="15">G-protein coupled receptors family 1 profile domain-containing protein</fullName>
    </recommendedName>
</protein>
<evidence type="ECO:0000256" key="3">
    <source>
        <dbReference type="ARBA" id="ARBA00022692"/>
    </source>
</evidence>
<keyword evidence="14" id="KW-1185">Reference proteome</keyword>
<keyword evidence="3 10" id="KW-0812">Transmembrane</keyword>
<evidence type="ECO:0000259" key="11">
    <source>
        <dbReference type="PROSITE" id="PS50097"/>
    </source>
</evidence>
<keyword evidence="4 10" id="KW-1133">Transmembrane helix</keyword>
<dbReference type="CDD" id="cd18186">
    <property type="entry name" value="BTB_POZ_ZBTB_KLHL-like"/>
    <property type="match status" value="1"/>
</dbReference>
<keyword evidence="8" id="KW-0325">Glycoprotein</keyword>
<accession>A7T1W3</accession>
<dbReference type="InterPro" id="IPR011333">
    <property type="entry name" value="SKP1/BTB/POZ_sf"/>
</dbReference>
<feature type="transmembrane region" description="Helical" evidence="10">
    <location>
        <begin position="139"/>
        <end position="160"/>
    </location>
</feature>